<protein>
    <submittedName>
        <fullName evidence="2">Uncharacterized protein</fullName>
    </submittedName>
</protein>
<evidence type="ECO:0000256" key="1">
    <source>
        <dbReference type="SAM" id="MobiDB-lite"/>
    </source>
</evidence>
<feature type="region of interest" description="Disordered" evidence="1">
    <location>
        <begin position="70"/>
        <end position="98"/>
    </location>
</feature>
<evidence type="ECO:0000313" key="2">
    <source>
        <dbReference type="EMBL" id="KAK4438266.1"/>
    </source>
</evidence>
<reference evidence="2" key="2">
    <citation type="journal article" date="2024" name="Plant">
        <title>Genomic evolution and insights into agronomic trait innovations of Sesamum species.</title>
        <authorList>
            <person name="Miao H."/>
            <person name="Wang L."/>
            <person name="Qu L."/>
            <person name="Liu H."/>
            <person name="Sun Y."/>
            <person name="Le M."/>
            <person name="Wang Q."/>
            <person name="Wei S."/>
            <person name="Zheng Y."/>
            <person name="Lin W."/>
            <person name="Duan Y."/>
            <person name="Cao H."/>
            <person name="Xiong S."/>
            <person name="Wang X."/>
            <person name="Wei L."/>
            <person name="Li C."/>
            <person name="Ma Q."/>
            <person name="Ju M."/>
            <person name="Zhao R."/>
            <person name="Li G."/>
            <person name="Mu C."/>
            <person name="Tian Q."/>
            <person name="Mei H."/>
            <person name="Zhang T."/>
            <person name="Gao T."/>
            <person name="Zhang H."/>
        </authorList>
    </citation>
    <scope>NUCLEOTIDE SEQUENCE</scope>
    <source>
        <strain evidence="2">3651</strain>
    </source>
</reference>
<dbReference type="Proteomes" id="UP001293254">
    <property type="component" value="Unassembled WGS sequence"/>
</dbReference>
<evidence type="ECO:0000313" key="3">
    <source>
        <dbReference type="Proteomes" id="UP001293254"/>
    </source>
</evidence>
<dbReference type="EMBL" id="JACGWO010000001">
    <property type="protein sequence ID" value="KAK4438266.1"/>
    <property type="molecule type" value="Genomic_DNA"/>
</dbReference>
<organism evidence="2 3">
    <name type="scientific">Sesamum alatum</name>
    <dbReference type="NCBI Taxonomy" id="300844"/>
    <lineage>
        <taxon>Eukaryota</taxon>
        <taxon>Viridiplantae</taxon>
        <taxon>Streptophyta</taxon>
        <taxon>Embryophyta</taxon>
        <taxon>Tracheophyta</taxon>
        <taxon>Spermatophyta</taxon>
        <taxon>Magnoliopsida</taxon>
        <taxon>eudicotyledons</taxon>
        <taxon>Gunneridae</taxon>
        <taxon>Pentapetalae</taxon>
        <taxon>asterids</taxon>
        <taxon>lamiids</taxon>
        <taxon>Lamiales</taxon>
        <taxon>Pedaliaceae</taxon>
        <taxon>Sesamum</taxon>
    </lineage>
</organism>
<comment type="caution">
    <text evidence="2">The sequence shown here is derived from an EMBL/GenBank/DDBJ whole genome shotgun (WGS) entry which is preliminary data.</text>
</comment>
<name>A0AAE1YXT9_9LAMI</name>
<dbReference type="AlphaFoldDB" id="A0AAE1YXT9"/>
<accession>A0AAE1YXT9</accession>
<reference evidence="2" key="1">
    <citation type="submission" date="2020-06" db="EMBL/GenBank/DDBJ databases">
        <authorList>
            <person name="Li T."/>
            <person name="Hu X."/>
            <person name="Zhang T."/>
            <person name="Song X."/>
            <person name="Zhang H."/>
            <person name="Dai N."/>
            <person name="Sheng W."/>
            <person name="Hou X."/>
            <person name="Wei L."/>
        </authorList>
    </citation>
    <scope>NUCLEOTIDE SEQUENCE</scope>
    <source>
        <strain evidence="2">3651</strain>
        <tissue evidence="2">Leaf</tissue>
    </source>
</reference>
<proteinExistence type="predicted"/>
<keyword evidence="3" id="KW-1185">Reference proteome</keyword>
<sequence length="110" mass="11392">MNKFGAILNGPLISGSQLTLGPDAWNKSRASHIVSCPPQILAHPSPYTAPFAVGGFRVLGAVANSKNPCCTSKSKPSDLSPGNGKSRPPIRTPAAAEQPAIETLGTILKF</sequence>
<gene>
    <name evidence="2" type="ORF">Salat_0160800</name>
</gene>